<dbReference type="Proteomes" id="UP001055811">
    <property type="component" value="Linkage Group LG03"/>
</dbReference>
<accession>A0ACB9F1B4</accession>
<evidence type="ECO:0000313" key="2">
    <source>
        <dbReference type="Proteomes" id="UP001055811"/>
    </source>
</evidence>
<keyword evidence="2" id="KW-1185">Reference proteome</keyword>
<organism evidence="1 2">
    <name type="scientific">Cichorium intybus</name>
    <name type="common">Chicory</name>
    <dbReference type="NCBI Taxonomy" id="13427"/>
    <lineage>
        <taxon>Eukaryota</taxon>
        <taxon>Viridiplantae</taxon>
        <taxon>Streptophyta</taxon>
        <taxon>Embryophyta</taxon>
        <taxon>Tracheophyta</taxon>
        <taxon>Spermatophyta</taxon>
        <taxon>Magnoliopsida</taxon>
        <taxon>eudicotyledons</taxon>
        <taxon>Gunneridae</taxon>
        <taxon>Pentapetalae</taxon>
        <taxon>asterids</taxon>
        <taxon>campanulids</taxon>
        <taxon>Asterales</taxon>
        <taxon>Asteraceae</taxon>
        <taxon>Cichorioideae</taxon>
        <taxon>Cichorieae</taxon>
        <taxon>Cichoriinae</taxon>
        <taxon>Cichorium</taxon>
    </lineage>
</organism>
<evidence type="ECO:0000313" key="1">
    <source>
        <dbReference type="EMBL" id="KAI3765113.1"/>
    </source>
</evidence>
<reference evidence="1 2" key="2">
    <citation type="journal article" date="2022" name="Mol. Ecol. Resour.">
        <title>The genomes of chicory, endive, great burdock and yacon provide insights into Asteraceae paleo-polyploidization history and plant inulin production.</title>
        <authorList>
            <person name="Fan W."/>
            <person name="Wang S."/>
            <person name="Wang H."/>
            <person name="Wang A."/>
            <person name="Jiang F."/>
            <person name="Liu H."/>
            <person name="Zhao H."/>
            <person name="Xu D."/>
            <person name="Zhang Y."/>
        </authorList>
    </citation>
    <scope>NUCLEOTIDE SEQUENCE [LARGE SCALE GENOMIC DNA]</scope>
    <source>
        <strain evidence="2">cv. Punajuju</strain>
        <tissue evidence="1">Leaves</tissue>
    </source>
</reference>
<proteinExistence type="predicted"/>
<comment type="caution">
    <text evidence="1">The sequence shown here is derived from an EMBL/GenBank/DDBJ whole genome shotgun (WGS) entry which is preliminary data.</text>
</comment>
<protein>
    <submittedName>
        <fullName evidence="1">Uncharacterized protein</fullName>
    </submittedName>
</protein>
<name>A0ACB9F1B4_CICIN</name>
<sequence>MLSNSLPDTVVMTKLPIYFRPVKFFSMSYQKKLSIFKNKKETIRRSLRRYRLMSKSSLNPKITNTKSKSTRSQHTRRGSCSIYFLSL</sequence>
<dbReference type="EMBL" id="CM042011">
    <property type="protein sequence ID" value="KAI3765113.1"/>
    <property type="molecule type" value="Genomic_DNA"/>
</dbReference>
<gene>
    <name evidence="1" type="ORF">L2E82_15139</name>
</gene>
<reference evidence="2" key="1">
    <citation type="journal article" date="2022" name="Mol. Ecol. Resour.">
        <title>The genomes of chicory, endive, great burdock and yacon provide insights into Asteraceae palaeo-polyploidization history and plant inulin production.</title>
        <authorList>
            <person name="Fan W."/>
            <person name="Wang S."/>
            <person name="Wang H."/>
            <person name="Wang A."/>
            <person name="Jiang F."/>
            <person name="Liu H."/>
            <person name="Zhao H."/>
            <person name="Xu D."/>
            <person name="Zhang Y."/>
        </authorList>
    </citation>
    <scope>NUCLEOTIDE SEQUENCE [LARGE SCALE GENOMIC DNA]</scope>
    <source>
        <strain evidence="2">cv. Punajuju</strain>
    </source>
</reference>